<dbReference type="Pfam" id="PF00561">
    <property type="entry name" value="Abhydrolase_1"/>
    <property type="match status" value="1"/>
</dbReference>
<dbReference type="PANTHER" id="PTHR43248:SF25">
    <property type="entry name" value="AB HYDROLASE-1 DOMAIN-CONTAINING PROTEIN-RELATED"/>
    <property type="match status" value="1"/>
</dbReference>
<protein>
    <submittedName>
        <fullName evidence="6">Alpha/beta-hydrolase</fullName>
    </submittedName>
</protein>
<evidence type="ECO:0000256" key="1">
    <source>
        <dbReference type="ARBA" id="ARBA00010088"/>
    </source>
</evidence>
<keyword evidence="7" id="KW-1185">Reference proteome</keyword>
<organism evidence="6 7">
    <name type="scientific">Lojkania enalia</name>
    <dbReference type="NCBI Taxonomy" id="147567"/>
    <lineage>
        <taxon>Eukaryota</taxon>
        <taxon>Fungi</taxon>
        <taxon>Dikarya</taxon>
        <taxon>Ascomycota</taxon>
        <taxon>Pezizomycotina</taxon>
        <taxon>Dothideomycetes</taxon>
        <taxon>Pleosporomycetidae</taxon>
        <taxon>Pleosporales</taxon>
        <taxon>Pleosporales incertae sedis</taxon>
        <taxon>Lojkania</taxon>
    </lineage>
</organism>
<dbReference type="InterPro" id="IPR051601">
    <property type="entry name" value="Serine_prot/Carboxylest_S33"/>
</dbReference>
<comment type="caution">
    <text evidence="6">The sequence shown here is derived from an EMBL/GenBank/DDBJ whole genome shotgun (WGS) entry which is preliminary data.</text>
</comment>
<dbReference type="Proteomes" id="UP000800093">
    <property type="component" value="Unassembled WGS sequence"/>
</dbReference>
<keyword evidence="3" id="KW-0732">Signal</keyword>
<dbReference type="SUPFAM" id="SSF53474">
    <property type="entry name" value="alpha/beta-Hydrolases"/>
    <property type="match status" value="1"/>
</dbReference>
<dbReference type="InterPro" id="IPR013595">
    <property type="entry name" value="Pept_S33_TAP-like_C"/>
</dbReference>
<evidence type="ECO:0000313" key="7">
    <source>
        <dbReference type="Proteomes" id="UP000800093"/>
    </source>
</evidence>
<dbReference type="PANTHER" id="PTHR43248">
    <property type="entry name" value="2-SUCCINYL-6-HYDROXY-2,4-CYCLOHEXADIENE-1-CARBOXYLATE SYNTHASE"/>
    <property type="match status" value="1"/>
</dbReference>
<evidence type="ECO:0000256" key="3">
    <source>
        <dbReference type="SAM" id="SignalP"/>
    </source>
</evidence>
<dbReference type="InterPro" id="IPR000073">
    <property type="entry name" value="AB_hydrolase_1"/>
</dbReference>
<feature type="domain" description="AB hydrolase-1" evidence="4">
    <location>
        <begin position="81"/>
        <end position="245"/>
    </location>
</feature>
<reference evidence="7" key="1">
    <citation type="journal article" date="2020" name="Stud. Mycol.">
        <title>101 Dothideomycetes genomes: A test case for predicting lifestyles and emergence of pathogens.</title>
        <authorList>
            <person name="Haridas S."/>
            <person name="Albert R."/>
            <person name="Binder M."/>
            <person name="Bloem J."/>
            <person name="LaButti K."/>
            <person name="Salamov A."/>
            <person name="Andreopoulos B."/>
            <person name="Baker S."/>
            <person name="Barry K."/>
            <person name="Bills G."/>
            <person name="Bluhm B."/>
            <person name="Cannon C."/>
            <person name="Castanera R."/>
            <person name="Culley D."/>
            <person name="Daum C."/>
            <person name="Ezra D."/>
            <person name="Gonzalez J."/>
            <person name="Henrissat B."/>
            <person name="Kuo A."/>
            <person name="Liang C."/>
            <person name="Lipzen A."/>
            <person name="Lutzoni F."/>
            <person name="Magnuson J."/>
            <person name="Mondo S."/>
            <person name="Nolan M."/>
            <person name="Ohm R."/>
            <person name="Pangilinan J."/>
            <person name="Park H.-J."/>
            <person name="Ramirez L."/>
            <person name="Alfaro M."/>
            <person name="Sun H."/>
            <person name="Tritt A."/>
            <person name="Yoshinaga Y."/>
            <person name="Zwiers L.-H."/>
            <person name="Turgeon B."/>
            <person name="Goodwin S."/>
            <person name="Spatafora J."/>
            <person name="Crous P."/>
            <person name="Grigoriev I."/>
        </authorList>
    </citation>
    <scope>NUCLEOTIDE SEQUENCE [LARGE SCALE GENOMIC DNA]</scope>
    <source>
        <strain evidence="7">CBS 304.66</strain>
    </source>
</reference>
<name>A0A9P4N4P4_9PLEO</name>
<accession>A0A9P4N4P4</accession>
<feature type="domain" description="Peptidase S33 tripeptidyl aminopeptidase-like C-terminal" evidence="5">
    <location>
        <begin position="400"/>
        <end position="502"/>
    </location>
</feature>
<comment type="similarity">
    <text evidence="1">Belongs to the peptidase S33 family.</text>
</comment>
<dbReference type="Pfam" id="PF08386">
    <property type="entry name" value="Abhydrolase_4"/>
    <property type="match status" value="1"/>
</dbReference>
<dbReference type="OrthoDB" id="425534at2759"/>
<proteinExistence type="inferred from homology"/>
<keyword evidence="2" id="KW-0378">Hydrolase</keyword>
<dbReference type="InterPro" id="IPR029058">
    <property type="entry name" value="AB_hydrolase_fold"/>
</dbReference>
<gene>
    <name evidence="6" type="ORF">CC78DRAFT_600532</name>
</gene>
<feature type="chain" id="PRO_5040149072" evidence="3">
    <location>
        <begin position="24"/>
        <end position="513"/>
    </location>
</feature>
<dbReference type="Gene3D" id="3.40.50.1820">
    <property type="entry name" value="alpha/beta hydrolase"/>
    <property type="match status" value="1"/>
</dbReference>
<evidence type="ECO:0000259" key="5">
    <source>
        <dbReference type="Pfam" id="PF08386"/>
    </source>
</evidence>
<dbReference type="GO" id="GO:0016787">
    <property type="term" value="F:hydrolase activity"/>
    <property type="evidence" value="ECO:0007669"/>
    <property type="project" value="UniProtKB-KW"/>
</dbReference>
<evidence type="ECO:0000259" key="4">
    <source>
        <dbReference type="Pfam" id="PF00561"/>
    </source>
</evidence>
<sequence>MYSKRFGLFNLGIVASVLRASFGYPQNRSISWTDCPEDIGVPAACANFTVPLDYTDIDSGKTLNLSLLKAKATKEPFKGSILINPGGPGIAAVPFLESLAAVLLVMTGGHFDVIAFDPRGTGNTLPIDCYPTSPIERLYQQLASPPTTNASDVALGTTWSIQKTYTQSCYETNKDVGKLVGSGFVARDVMQIVDALGEDGMLRYWGQSYGTFLGETVAALFPDRIDKMVIDGVINPHEYVDAWEYDPIPVGDLVLDQFLNSCVIAGKDACALAGEGATVQSLTAKIHDLIETTKFEPIVLGSNITTDVIRSSDITATMGSALRVAIAYAPSLAGYLNAIFERNATAYYENRAVLVPELEAALGGTGPDGLQAIRCSDAIFRTDDLGTIKLRAESLLNLSSVFGDTYTSSYITCSLWKMHAKGRYKGDYKVKTKNPVLLIGSPFDLRTPLVSAHNVSTGFERSVVLQHNGLGHCVLYSPGQCAIKAVQDYFTNGTLPEPGTICEQDFDVFSGKV</sequence>
<feature type="signal peptide" evidence="3">
    <location>
        <begin position="1"/>
        <end position="23"/>
    </location>
</feature>
<evidence type="ECO:0000313" key="6">
    <source>
        <dbReference type="EMBL" id="KAF2265018.1"/>
    </source>
</evidence>
<dbReference type="EMBL" id="ML986611">
    <property type="protein sequence ID" value="KAF2265018.1"/>
    <property type="molecule type" value="Genomic_DNA"/>
</dbReference>
<dbReference type="AlphaFoldDB" id="A0A9P4N4P4"/>
<evidence type="ECO:0000256" key="2">
    <source>
        <dbReference type="ARBA" id="ARBA00022801"/>
    </source>
</evidence>